<dbReference type="VEuPathDB" id="TriTrypDB:LdBPK_020650.1"/>
<dbReference type="InterPro" id="IPR036388">
    <property type="entry name" value="WH-like_DNA-bd_sf"/>
</dbReference>
<comment type="subcellular location">
    <subcellularLocation>
        <location evidence="1 5">Nucleus</location>
    </subcellularLocation>
</comment>
<name>A0A504X6I5_LEIDO</name>
<keyword evidence="3 5" id="KW-0804">Transcription</keyword>
<dbReference type="PANTHER" id="PTHR12949:SF0">
    <property type="entry name" value="DNA-DIRECTED RNA POLYMERASE III SUBUNIT RPC3"/>
    <property type="match status" value="1"/>
</dbReference>
<dbReference type="VEuPathDB" id="TriTrypDB:LdCL_270033200"/>
<dbReference type="InterPro" id="IPR055207">
    <property type="entry name" value="POLR3C_WHD"/>
</dbReference>
<dbReference type="Pfam" id="PF22536">
    <property type="entry name" value="WHD_POLR3C"/>
    <property type="match status" value="1"/>
</dbReference>
<dbReference type="GO" id="GO:0003697">
    <property type="term" value="F:single-stranded DNA binding"/>
    <property type="evidence" value="ECO:0007669"/>
    <property type="project" value="UniProtKB-UniRule"/>
</dbReference>
<evidence type="ECO:0000313" key="9">
    <source>
        <dbReference type="EMBL" id="TPP43923.1"/>
    </source>
</evidence>
<feature type="coiled-coil region" evidence="6">
    <location>
        <begin position="720"/>
        <end position="754"/>
    </location>
</feature>
<dbReference type="FunFam" id="1.10.10.10:FF:000705">
    <property type="entry name" value="Hypothetical_protein"/>
    <property type="match status" value="1"/>
</dbReference>
<evidence type="ECO:0000256" key="6">
    <source>
        <dbReference type="SAM" id="Coils"/>
    </source>
</evidence>
<evidence type="ECO:0000256" key="5">
    <source>
        <dbReference type="RuleBase" id="RU367076"/>
    </source>
</evidence>
<keyword evidence="2 5" id="KW-0240">DNA-directed RNA polymerase</keyword>
<reference evidence="10" key="1">
    <citation type="submission" date="2019-02" db="EMBL/GenBank/DDBJ databases">
        <title>FDA dAtabase for Regulatory Grade micrObial Sequences (FDA-ARGOS): Supporting development and validation of Infectious Disease Dx tests.</title>
        <authorList>
            <person name="Duncan R."/>
            <person name="Fisher C."/>
            <person name="Tallon L."/>
            <person name="Sadzewicz L."/>
            <person name="Sengamalay N."/>
            <person name="Ott S."/>
            <person name="Godinez A."/>
            <person name="Nagaraj S."/>
            <person name="Vavikolanu K."/>
            <person name="Vyas G."/>
            <person name="Nadendla S."/>
            <person name="Aluvathingal J."/>
            <person name="Sichtig H."/>
        </authorList>
    </citation>
    <scope>NUCLEOTIDE SEQUENCE [LARGE SCALE GENOMIC DNA]</scope>
    <source>
        <strain evidence="10">FDAARGOS_360</strain>
    </source>
</reference>
<evidence type="ECO:0000256" key="7">
    <source>
        <dbReference type="SAM" id="MobiDB-lite"/>
    </source>
</evidence>
<dbReference type="AlphaFoldDB" id="A0A504X6I5"/>
<comment type="function">
    <text evidence="5">DNA-dependent RNA polymerase catalyzes the transcription of DNA into RNA using the four ribonucleoside triphosphates as substrates. Specific core component of RNA polymerase III which synthesizes small RNAs, such as 5S rRNA and tRNAs.</text>
</comment>
<proteinExistence type="inferred from homology"/>
<protein>
    <recommendedName>
        <fullName evidence="5">DNA-directed RNA polymerase III subunit RPC3</fullName>
        <shortName evidence="5">RNA polymerase III subunit C3</shortName>
    </recommendedName>
</protein>
<comment type="subunit">
    <text evidence="5">Component of the RNA polymerase III (Pol III) complex consisting of 17 subunits.</text>
</comment>
<comment type="caution">
    <text evidence="9">The sequence shown here is derived from an EMBL/GenBank/DDBJ whole genome shotgun (WGS) entry which is preliminary data.</text>
</comment>
<dbReference type="VEuPathDB" id="TriTrypDB:LdCL_270033100"/>
<dbReference type="GO" id="GO:0005666">
    <property type="term" value="C:RNA polymerase III complex"/>
    <property type="evidence" value="ECO:0007669"/>
    <property type="project" value="UniProtKB-UniRule"/>
</dbReference>
<feature type="domain" description="DNA-directed RNA polymerase III subunit RPC3 winged-helix" evidence="8">
    <location>
        <begin position="235"/>
        <end position="312"/>
    </location>
</feature>
<dbReference type="InterPro" id="IPR039748">
    <property type="entry name" value="RPC3"/>
</dbReference>
<evidence type="ECO:0000256" key="2">
    <source>
        <dbReference type="ARBA" id="ARBA00022478"/>
    </source>
</evidence>
<organism evidence="9 10">
    <name type="scientific">Leishmania donovani</name>
    <dbReference type="NCBI Taxonomy" id="5661"/>
    <lineage>
        <taxon>Eukaryota</taxon>
        <taxon>Discoba</taxon>
        <taxon>Euglenozoa</taxon>
        <taxon>Kinetoplastea</taxon>
        <taxon>Metakinetoplastina</taxon>
        <taxon>Trypanosomatida</taxon>
        <taxon>Trypanosomatidae</taxon>
        <taxon>Leishmaniinae</taxon>
        <taxon>Leishmania</taxon>
    </lineage>
</organism>
<dbReference type="Gene3D" id="1.10.10.10">
    <property type="entry name" value="Winged helix-like DNA-binding domain superfamily/Winged helix DNA-binding domain"/>
    <property type="match status" value="1"/>
</dbReference>
<dbReference type="EMBL" id="RHLD01000067">
    <property type="protein sequence ID" value="TPP43923.1"/>
    <property type="molecule type" value="Genomic_DNA"/>
</dbReference>
<accession>A0A504X6I5</accession>
<evidence type="ECO:0000256" key="3">
    <source>
        <dbReference type="ARBA" id="ARBA00023163"/>
    </source>
</evidence>
<evidence type="ECO:0000256" key="4">
    <source>
        <dbReference type="ARBA" id="ARBA00023242"/>
    </source>
</evidence>
<keyword evidence="4 5" id="KW-0539">Nucleus</keyword>
<evidence type="ECO:0000313" key="10">
    <source>
        <dbReference type="Proteomes" id="UP000318821"/>
    </source>
</evidence>
<comment type="similarity">
    <text evidence="5">Belongs to the eukaryotic RPC3/POLR3C RNA polymerase subunit family.</text>
</comment>
<evidence type="ECO:0000259" key="8">
    <source>
        <dbReference type="Pfam" id="PF22536"/>
    </source>
</evidence>
<dbReference type="VEuPathDB" id="TriTrypDB:LDHU3_02.0830"/>
<feature type="region of interest" description="Disordered" evidence="7">
    <location>
        <begin position="449"/>
        <end position="472"/>
    </location>
</feature>
<dbReference type="Proteomes" id="UP000318821">
    <property type="component" value="Unassembled WGS sequence"/>
</dbReference>
<feature type="region of interest" description="Disordered" evidence="7">
    <location>
        <begin position="534"/>
        <end position="573"/>
    </location>
</feature>
<dbReference type="PANTHER" id="PTHR12949">
    <property type="entry name" value="RNA POLYMERASE III DNA DIRECTED -RELATED"/>
    <property type="match status" value="1"/>
</dbReference>
<keyword evidence="6" id="KW-0175">Coiled coil</keyword>
<evidence type="ECO:0000256" key="1">
    <source>
        <dbReference type="ARBA" id="ARBA00004123"/>
    </source>
</evidence>
<dbReference type="VEuPathDB" id="TriTrypDB:LDHU3_02.0820"/>
<dbReference type="VEuPathDB" id="TriTrypDB:LdBPK_020660.1"/>
<gene>
    <name evidence="9" type="ORF">CGC20_35405</name>
</gene>
<sequence>MAPIIMLRKGAPVSEEYIHRLEGPAPSACLEAVLNRLVEVTRARCRETKRMRTWDALRRVWEGMDIAASEELHCGLINPRRRTRGRSVYQLTLEAAAERYADGRPALTLVRALRRRIAPNSGYTEAVASFQELAAELPTTAGVHRDRSGEPRMGTDNVPSSSVEAVQRCLQRLCQPIVFYSCDAAAPMTSAAGISPSFTTMPSTRALLVKPHSQSNFYAIDHVTAVHLLQEAVCERVVYSRYGVLGVRIMKLLLQHHFLEERTLAEQPIATYVKVREVLHQMFKDGFLLQQEVPRTSALVERSAKASVYLWGLSWSATLLPVVRERLAKTLTIASAAHAEEIEAQWKYGMSRNIQQALQAQRAVTGLQSCVMRAEDATVPSSLKKDPLPVCKRREAATRSAQLTDLFDSLSAADAKALQSTQLGEDFADDFTNEGAEGLLSATLFSRRPPLSTSAPPDHAANGVSSSSTGELVLRSGRAAAPSTNSHDLPRPFHEQALAVRSVEVAATEMQSTLQQLQHDLAFHVKRRIEAEREAGGHLASAPRPRPSSDSESVTPLRAETTAAQQRRMADPDVLSEAARIQRARAAAADEGLSDDQSVEDYGVDCEVPPLTSDSRLVDEVAAIAVCMAKMKESAKVMYDTEATAPSTSTAPWWSSALHMRDMKASAARLDYHAHTALNWSHRSMEQLLLQAVMLNNVSVSTRTQLLEQQQHWQEFQTRLRDGQQTVTQLQADIARYQARVQAEMARRAALQEELRLCAQERGLVDPGERNPLKAELALLLEEREWPSPTLKKDASVVLDWLRSVSTTLE</sequence>